<dbReference type="Gene3D" id="3.40.50.300">
    <property type="entry name" value="P-loop containing nucleotide triphosphate hydrolases"/>
    <property type="match status" value="1"/>
</dbReference>
<comment type="subcellular location">
    <subcellularLocation>
        <location evidence="8">Cytoplasm</location>
    </subcellularLocation>
</comment>
<dbReference type="SMART" id="SM00838">
    <property type="entry name" value="EFG_C"/>
    <property type="match status" value="1"/>
</dbReference>
<dbReference type="NCBIfam" id="NF009381">
    <property type="entry name" value="PRK12740.1-5"/>
    <property type="match status" value="1"/>
</dbReference>
<evidence type="ECO:0000256" key="5">
    <source>
        <dbReference type="ARBA" id="ARBA00022917"/>
    </source>
</evidence>
<keyword evidence="9" id="KW-0812">Transmembrane</keyword>
<reference evidence="11 12" key="1">
    <citation type="submission" date="2018-04" db="EMBL/GenBank/DDBJ databases">
        <title>Chryseobacterium oncorhynchi 701B-08T from rainbow trout, and Chryseobacterium viscerum 687B-08T from diseased fish.</title>
        <authorList>
            <person name="Jeong J.-J."/>
            <person name="Lee Y.J."/>
            <person name="Pathiraja D."/>
            <person name="Park B."/>
            <person name="Choi I.-G."/>
            <person name="Kim K.D."/>
        </authorList>
    </citation>
    <scope>NUCLEOTIDE SEQUENCE [LARGE SCALE GENOMIC DNA]</scope>
    <source>
        <strain evidence="11 12">687B-08</strain>
    </source>
</reference>
<dbReference type="SUPFAM" id="SSF54980">
    <property type="entry name" value="EF-G C-terminal domain-like"/>
    <property type="match status" value="2"/>
</dbReference>
<dbReference type="EMBL" id="PPEG02000006">
    <property type="protein sequence ID" value="PWN60386.1"/>
    <property type="molecule type" value="Genomic_DNA"/>
</dbReference>
<gene>
    <name evidence="8 11" type="primary">fusA</name>
    <name evidence="11" type="ORF">C1634_015615</name>
</gene>
<dbReference type="CDD" id="cd04088">
    <property type="entry name" value="EFG_mtEFG_II"/>
    <property type="match status" value="1"/>
</dbReference>
<dbReference type="PANTHER" id="PTHR43261">
    <property type="entry name" value="TRANSLATION ELONGATION FACTOR G-RELATED"/>
    <property type="match status" value="1"/>
</dbReference>
<dbReference type="InterPro" id="IPR009000">
    <property type="entry name" value="Transl_B-barrel_sf"/>
</dbReference>
<dbReference type="Gene3D" id="2.40.30.10">
    <property type="entry name" value="Translation factors"/>
    <property type="match status" value="1"/>
</dbReference>
<dbReference type="PROSITE" id="PS51722">
    <property type="entry name" value="G_TR_2"/>
    <property type="match status" value="1"/>
</dbReference>
<evidence type="ECO:0000256" key="8">
    <source>
        <dbReference type="HAMAP-Rule" id="MF_00054"/>
    </source>
</evidence>
<dbReference type="Pfam" id="PF14492">
    <property type="entry name" value="EFG_III"/>
    <property type="match status" value="1"/>
</dbReference>
<dbReference type="FunFam" id="3.30.70.240:FF:000001">
    <property type="entry name" value="Elongation factor G"/>
    <property type="match status" value="1"/>
</dbReference>
<dbReference type="FunFam" id="3.30.70.870:FF:000002">
    <property type="entry name" value="Translation elongation factor 2"/>
    <property type="match status" value="1"/>
</dbReference>
<evidence type="ECO:0000256" key="6">
    <source>
        <dbReference type="ARBA" id="ARBA00023134"/>
    </source>
</evidence>
<dbReference type="Gene3D" id="3.30.230.10">
    <property type="match status" value="1"/>
</dbReference>
<comment type="function">
    <text evidence="7 8">Catalyzes the GTP-dependent ribosomal translocation step during translation elongation. During this step, the ribosome changes from the pre-translocational (PRE) to the post-translocational (POST) state as the newly formed A-site-bound peptidyl-tRNA and P-site-bound deacylated tRNA move to the P and E sites, respectively. Catalyzes the coordinated movement of the two tRNA molecules, the mRNA and conformational changes in the ribosome.</text>
</comment>
<dbReference type="FunFam" id="3.40.50.300:FF:000029">
    <property type="entry name" value="Elongation factor G"/>
    <property type="match status" value="1"/>
</dbReference>
<dbReference type="InterPro" id="IPR005517">
    <property type="entry name" value="Transl_elong_EFG/EF2_IV"/>
</dbReference>
<dbReference type="SUPFAM" id="SSF50447">
    <property type="entry name" value="Translation proteins"/>
    <property type="match status" value="1"/>
</dbReference>
<feature type="binding site" evidence="8">
    <location>
        <begin position="185"/>
        <end position="188"/>
    </location>
    <ligand>
        <name>GTP</name>
        <dbReference type="ChEBI" id="CHEBI:37565"/>
    </ligand>
</feature>
<dbReference type="GO" id="GO:0005525">
    <property type="term" value="F:GTP binding"/>
    <property type="evidence" value="ECO:0007669"/>
    <property type="project" value="UniProtKB-UniRule"/>
</dbReference>
<dbReference type="GO" id="GO:0032790">
    <property type="term" value="P:ribosome disassembly"/>
    <property type="evidence" value="ECO:0007669"/>
    <property type="project" value="TreeGrafter"/>
</dbReference>
<accession>A0A316WJ85</accession>
<protein>
    <recommendedName>
        <fullName evidence="2 8">Elongation factor G</fullName>
        <shortName evidence="8">EF-G</shortName>
    </recommendedName>
</protein>
<feature type="binding site" evidence="8">
    <location>
        <begin position="63"/>
        <end position="70"/>
    </location>
    <ligand>
        <name>GTP</name>
        <dbReference type="ChEBI" id="CHEBI:37565"/>
    </ligand>
</feature>
<dbReference type="CDD" id="cd01886">
    <property type="entry name" value="EF-G"/>
    <property type="match status" value="1"/>
</dbReference>
<feature type="domain" description="Tr-type G" evidence="10">
    <location>
        <begin position="54"/>
        <end position="333"/>
    </location>
</feature>
<dbReference type="InterPro" id="IPR027417">
    <property type="entry name" value="P-loop_NTPase"/>
</dbReference>
<keyword evidence="9" id="KW-1133">Transmembrane helix</keyword>
<keyword evidence="6 8" id="KW-0342">GTP-binding</keyword>
<dbReference type="InterPro" id="IPR009022">
    <property type="entry name" value="EFG_III"/>
</dbReference>
<dbReference type="InterPro" id="IPR005225">
    <property type="entry name" value="Small_GTP-bd"/>
</dbReference>
<dbReference type="InterPro" id="IPR031157">
    <property type="entry name" value="G_TR_CS"/>
</dbReference>
<dbReference type="Gene3D" id="3.30.70.870">
    <property type="entry name" value="Elongation Factor G (Translational Gtpase), domain 3"/>
    <property type="match status" value="1"/>
</dbReference>
<comment type="similarity">
    <text evidence="1 8">Belongs to the TRAFAC class translation factor GTPase superfamily. Classic translation factor GTPase family. EF-G/EF-2 subfamily.</text>
</comment>
<dbReference type="CDD" id="cd16262">
    <property type="entry name" value="EFG_III"/>
    <property type="match status" value="1"/>
</dbReference>
<dbReference type="HAMAP" id="MF_00054_B">
    <property type="entry name" value="EF_G_EF_2_B"/>
    <property type="match status" value="1"/>
</dbReference>
<dbReference type="InterPro" id="IPR035647">
    <property type="entry name" value="EFG_III/V"/>
</dbReference>
<dbReference type="PRINTS" id="PR00315">
    <property type="entry name" value="ELONGATNFCT"/>
</dbReference>
<feature type="binding site" evidence="8">
    <location>
        <begin position="131"/>
        <end position="135"/>
    </location>
    <ligand>
        <name>GTP</name>
        <dbReference type="ChEBI" id="CHEBI:37565"/>
    </ligand>
</feature>
<proteinExistence type="inferred from homology"/>
<dbReference type="GO" id="GO:0005737">
    <property type="term" value="C:cytoplasm"/>
    <property type="evidence" value="ECO:0007669"/>
    <property type="project" value="UniProtKB-SubCell"/>
</dbReference>
<evidence type="ECO:0000259" key="10">
    <source>
        <dbReference type="PROSITE" id="PS51722"/>
    </source>
</evidence>
<keyword evidence="3 8" id="KW-0547">Nucleotide-binding</keyword>
<dbReference type="InterPro" id="IPR047872">
    <property type="entry name" value="EFG_IV"/>
</dbReference>
<keyword evidence="8" id="KW-0963">Cytoplasm</keyword>
<dbReference type="InterPro" id="IPR035649">
    <property type="entry name" value="EFG_V"/>
</dbReference>
<dbReference type="CDD" id="cd01434">
    <property type="entry name" value="EFG_mtEFG1_IV"/>
    <property type="match status" value="1"/>
</dbReference>
<evidence type="ECO:0000313" key="11">
    <source>
        <dbReference type="EMBL" id="PWN60386.1"/>
    </source>
</evidence>
<dbReference type="InterPro" id="IPR020568">
    <property type="entry name" value="Ribosomal_Su5_D2-typ_SF"/>
</dbReference>
<comment type="caution">
    <text evidence="11">The sequence shown here is derived from an EMBL/GenBank/DDBJ whole genome shotgun (WGS) entry which is preliminary data.</text>
</comment>
<dbReference type="InterPro" id="IPR000795">
    <property type="entry name" value="T_Tr_GTP-bd_dom"/>
</dbReference>
<evidence type="ECO:0000256" key="7">
    <source>
        <dbReference type="ARBA" id="ARBA00024731"/>
    </source>
</evidence>
<dbReference type="Pfam" id="PF03764">
    <property type="entry name" value="EFG_IV"/>
    <property type="match status" value="1"/>
</dbReference>
<dbReference type="PANTHER" id="PTHR43261:SF1">
    <property type="entry name" value="RIBOSOME-RELEASING FACTOR 2, MITOCHONDRIAL"/>
    <property type="match status" value="1"/>
</dbReference>
<dbReference type="SUPFAM" id="SSF52540">
    <property type="entry name" value="P-loop containing nucleoside triphosphate hydrolases"/>
    <property type="match status" value="1"/>
</dbReference>
<evidence type="ECO:0000256" key="2">
    <source>
        <dbReference type="ARBA" id="ARBA00017872"/>
    </source>
</evidence>
<evidence type="ECO:0000256" key="3">
    <source>
        <dbReference type="ARBA" id="ARBA00022741"/>
    </source>
</evidence>
<dbReference type="InterPro" id="IPR014721">
    <property type="entry name" value="Ribsml_uS5_D2-typ_fold_subgr"/>
</dbReference>
<dbReference type="Pfam" id="PF00679">
    <property type="entry name" value="EFG_C"/>
    <property type="match status" value="1"/>
</dbReference>
<organism evidence="11 12">
    <name type="scientific">Chryseobacterium viscerum</name>
    <dbReference type="NCBI Taxonomy" id="1037377"/>
    <lineage>
        <taxon>Bacteria</taxon>
        <taxon>Pseudomonadati</taxon>
        <taxon>Bacteroidota</taxon>
        <taxon>Flavobacteriia</taxon>
        <taxon>Flavobacteriales</taxon>
        <taxon>Weeksellaceae</taxon>
        <taxon>Chryseobacterium group</taxon>
        <taxon>Chryseobacterium</taxon>
    </lineage>
</organism>
<keyword evidence="4 8" id="KW-0251">Elongation factor</keyword>
<dbReference type="InterPro" id="IPR000640">
    <property type="entry name" value="EFG_V-like"/>
</dbReference>
<dbReference type="AlphaFoldDB" id="A0A316WJ85"/>
<sequence>MLFVKISENFSQLKIQKMFYRFYQAGVYFVFIIFRTFSKYRSKNQQFKSNKMKYNTRNIGIIAHVDAGKTTLSERLLYYTGLIHKIGNVDDGNTTMDKDIQERSRGITISSAAVSTQWKKDHKVYNINIIDTPGHIDFAVEVERSLRVLDSVVAVFCASSGVQPQTENVWYQAEKHGTSKICFINKMDRIGADFFAVLHEIKTKLNAVPLALQIPMGAEVHFEGVIDLIKMKALYWTDETGETIVEKEIPAVFRTEADEYRMKLLETLAEYDETFFDIFMDTENTVTVEMIVEAMQRVCRSGAAVPVLCGSAFKNKGIQPLLDAVVTYLPAPDQLADLQGKDTQTEEAVILERNEAASFSGLVFKVVIDKHMGRLAMLRVYSGKIKSGDTILNVRTGDSFRISRILQMQSDKTLSMDEAKAGDIVALTGIKDAKTGDSLSSPDKPILLEAITIPTPVIRVAIEPKTNGDEKSFGLVLAKIQEEDPSLVVERDKQTGETLLSGLGELHLEVTLEKIRLNHGIEINQGRPKVSYREILTGTTIHREKLSKQNGGSGQFADISFEIGPRNDNEYGLEFVNVIKGGVIPTEFIPSVEKGFREAMEQGPLKGYPLENMKITLLDGSFHAQDSAAFDFEIAAREGFKAAARGCSPKLMEPVMQIEIQSIEEYTGAVTADINRRRGIITSIDERSGRKIFAAEVPLASTFGYISDLRTLTSGRASISMKLSHYALVPDFIANTLIT</sequence>
<dbReference type="Pfam" id="PF22042">
    <property type="entry name" value="EF-G_D2"/>
    <property type="match status" value="1"/>
</dbReference>
<dbReference type="NCBIfam" id="TIGR00484">
    <property type="entry name" value="EF-G"/>
    <property type="match status" value="1"/>
</dbReference>
<dbReference type="InterPro" id="IPR041095">
    <property type="entry name" value="EFG_II"/>
</dbReference>
<dbReference type="PROSITE" id="PS00301">
    <property type="entry name" value="G_TR_1"/>
    <property type="match status" value="1"/>
</dbReference>
<evidence type="ECO:0000256" key="4">
    <source>
        <dbReference type="ARBA" id="ARBA00022768"/>
    </source>
</evidence>
<dbReference type="Gene3D" id="3.30.70.240">
    <property type="match status" value="1"/>
</dbReference>
<dbReference type="GO" id="GO:0003746">
    <property type="term" value="F:translation elongation factor activity"/>
    <property type="evidence" value="ECO:0007669"/>
    <property type="project" value="UniProtKB-UniRule"/>
</dbReference>
<name>A0A316WJ85_9FLAO</name>
<evidence type="ECO:0000313" key="12">
    <source>
        <dbReference type="Proteomes" id="UP000236413"/>
    </source>
</evidence>
<keyword evidence="5 8" id="KW-0648">Protein biosynthesis</keyword>
<evidence type="ECO:0000256" key="9">
    <source>
        <dbReference type="SAM" id="Phobius"/>
    </source>
</evidence>
<feature type="transmembrane region" description="Helical" evidence="9">
    <location>
        <begin position="20"/>
        <end position="38"/>
    </location>
</feature>
<dbReference type="CDD" id="cd03713">
    <property type="entry name" value="EFG_mtEFG_C"/>
    <property type="match status" value="1"/>
</dbReference>
<keyword evidence="9" id="KW-0472">Membrane</keyword>
<dbReference type="SUPFAM" id="SSF54211">
    <property type="entry name" value="Ribosomal protein S5 domain 2-like"/>
    <property type="match status" value="1"/>
</dbReference>
<dbReference type="Proteomes" id="UP000236413">
    <property type="component" value="Unassembled WGS sequence"/>
</dbReference>
<dbReference type="GO" id="GO:0003924">
    <property type="term" value="F:GTPase activity"/>
    <property type="evidence" value="ECO:0007669"/>
    <property type="project" value="InterPro"/>
</dbReference>
<dbReference type="InterPro" id="IPR053905">
    <property type="entry name" value="EF-G-like_DII"/>
</dbReference>
<evidence type="ECO:0000256" key="1">
    <source>
        <dbReference type="ARBA" id="ARBA00005870"/>
    </source>
</evidence>
<dbReference type="NCBIfam" id="TIGR00231">
    <property type="entry name" value="small_GTP"/>
    <property type="match status" value="1"/>
</dbReference>
<dbReference type="Pfam" id="PF00009">
    <property type="entry name" value="GTP_EFTU"/>
    <property type="match status" value="1"/>
</dbReference>
<dbReference type="InterPro" id="IPR004540">
    <property type="entry name" value="Transl_elong_EFG/EF2"/>
</dbReference>
<dbReference type="SMART" id="SM00889">
    <property type="entry name" value="EFG_IV"/>
    <property type="match status" value="1"/>
</dbReference>